<sequence length="90" mass="9268">MNTIAAFLISITGTLAARVLVSLGFGLFSYAALTALASTVIGNAQAKYALIDPTTLQLINLGGVGEFLGILAAGLMTRAAMMAIKKLRPI</sequence>
<proteinExistence type="predicted"/>
<name>A0ABT1U9C3_9GAMM</name>
<keyword evidence="3" id="KW-1185">Reference proteome</keyword>
<organism evidence="2 3">
    <name type="scientific">Methylomonas rivi</name>
    <dbReference type="NCBI Taxonomy" id="2952226"/>
    <lineage>
        <taxon>Bacteria</taxon>
        <taxon>Pseudomonadati</taxon>
        <taxon>Pseudomonadota</taxon>
        <taxon>Gammaproteobacteria</taxon>
        <taxon>Methylococcales</taxon>
        <taxon>Methylococcaceae</taxon>
        <taxon>Methylomonas</taxon>
    </lineage>
</organism>
<gene>
    <name evidence="2" type="ORF">NP596_18540</name>
</gene>
<keyword evidence="1" id="KW-0472">Membrane</keyword>
<reference evidence="2 3" key="1">
    <citation type="submission" date="2022-07" db="EMBL/GenBank/DDBJ databases">
        <title>Methylomonas rivi sp. nov., Methylomonas rosea sp. nov., Methylomonas aureus sp. nov. and Methylomonas subterranea sp. nov., four novel methanotrophs isolated from a freshwater creek and the deep terrestrial subsurface.</title>
        <authorList>
            <person name="Abin C."/>
            <person name="Sankaranarayanan K."/>
            <person name="Garner C."/>
            <person name="Sindelar R."/>
            <person name="Kotary K."/>
            <person name="Garner R."/>
            <person name="Barclay S."/>
            <person name="Lawson P."/>
            <person name="Krumholz L."/>
        </authorList>
    </citation>
    <scope>NUCLEOTIDE SEQUENCE [LARGE SCALE GENOMIC DNA]</scope>
    <source>
        <strain evidence="2 3">WSC-6</strain>
    </source>
</reference>
<feature type="transmembrane region" description="Helical" evidence="1">
    <location>
        <begin position="26"/>
        <end position="46"/>
    </location>
</feature>
<evidence type="ECO:0000256" key="1">
    <source>
        <dbReference type="SAM" id="Phobius"/>
    </source>
</evidence>
<keyword evidence="1" id="KW-1133">Transmembrane helix</keyword>
<accession>A0ABT1U9C3</accession>
<dbReference type="RefSeq" id="WP_256616889.1">
    <property type="nucleotide sequence ID" value="NZ_JANIBK010000166.1"/>
</dbReference>
<dbReference type="InterPro" id="IPR019670">
    <property type="entry name" value="DUF2523"/>
</dbReference>
<keyword evidence="1" id="KW-0812">Transmembrane</keyword>
<feature type="transmembrane region" description="Helical" evidence="1">
    <location>
        <begin position="58"/>
        <end position="84"/>
    </location>
</feature>
<evidence type="ECO:0000313" key="2">
    <source>
        <dbReference type="EMBL" id="MCQ8130464.1"/>
    </source>
</evidence>
<dbReference type="Pfam" id="PF10734">
    <property type="entry name" value="DUF2523"/>
    <property type="match status" value="1"/>
</dbReference>
<evidence type="ECO:0000313" key="3">
    <source>
        <dbReference type="Proteomes" id="UP001524586"/>
    </source>
</evidence>
<comment type="caution">
    <text evidence="2">The sequence shown here is derived from an EMBL/GenBank/DDBJ whole genome shotgun (WGS) entry which is preliminary data.</text>
</comment>
<protein>
    <submittedName>
        <fullName evidence="2">DUF2523 domain-containing protein</fullName>
    </submittedName>
</protein>
<dbReference type="Proteomes" id="UP001524586">
    <property type="component" value="Unassembled WGS sequence"/>
</dbReference>
<dbReference type="EMBL" id="JANIBK010000166">
    <property type="protein sequence ID" value="MCQ8130464.1"/>
    <property type="molecule type" value="Genomic_DNA"/>
</dbReference>